<keyword evidence="2" id="KW-1185">Reference proteome</keyword>
<organism evidence="1 2">
    <name type="scientific">Entomophthora muscae</name>
    <dbReference type="NCBI Taxonomy" id="34485"/>
    <lineage>
        <taxon>Eukaryota</taxon>
        <taxon>Fungi</taxon>
        <taxon>Fungi incertae sedis</taxon>
        <taxon>Zoopagomycota</taxon>
        <taxon>Entomophthoromycotina</taxon>
        <taxon>Entomophthoromycetes</taxon>
        <taxon>Entomophthorales</taxon>
        <taxon>Entomophthoraceae</taxon>
        <taxon>Entomophthora</taxon>
    </lineage>
</organism>
<evidence type="ECO:0000313" key="2">
    <source>
        <dbReference type="Proteomes" id="UP001165960"/>
    </source>
</evidence>
<gene>
    <name evidence="1" type="ORF">DSO57_1020975</name>
</gene>
<protein>
    <submittedName>
        <fullName evidence="1">Uncharacterized protein</fullName>
    </submittedName>
</protein>
<reference evidence="1" key="1">
    <citation type="submission" date="2022-04" db="EMBL/GenBank/DDBJ databases">
        <title>Genome of the entomopathogenic fungus Entomophthora muscae.</title>
        <authorList>
            <person name="Elya C."/>
            <person name="Lovett B.R."/>
            <person name="Lee E."/>
            <person name="Macias A.M."/>
            <person name="Hajek A.E."/>
            <person name="De Bivort B.L."/>
            <person name="Kasson M.T."/>
            <person name="De Fine Licht H.H."/>
            <person name="Stajich J.E."/>
        </authorList>
    </citation>
    <scope>NUCLEOTIDE SEQUENCE</scope>
    <source>
        <strain evidence="1">Berkeley</strain>
    </source>
</reference>
<evidence type="ECO:0000313" key="1">
    <source>
        <dbReference type="EMBL" id="KAJ9084754.1"/>
    </source>
</evidence>
<name>A0ACC2UCY6_9FUNG</name>
<dbReference type="EMBL" id="QTSX02000810">
    <property type="protein sequence ID" value="KAJ9084754.1"/>
    <property type="molecule type" value="Genomic_DNA"/>
</dbReference>
<sequence>MKLILWLGLIVGVISQYSNVRVCHPDLRSERKSFHDLDKQEVERFQKAIAKLRNTEWWEKFTRDSLSMPLAKGKLLEFNRAMLFRLEQELKSLGAMLPYWESSRYSQNPAWDPVFHERNFGGRKKCKYGKCILRKDISKKTFASREEIELLYLMEKKQTEFGRRVEYGLLPIVTTALYKNKFQASQDPLYFLHLAYVDKLWNDWQKRNLQANEKTDTDLKVWNIDHAKVMDTMSHLCYYYRETIHTWEPHLSLSQQFILYNIKGTELPDIEENTNIKRSIKAYLYANTAAPDSKDKSDLCNLRPSSLVPPKYIKEKNYSMIKFRAIERQGAQLITRLNRKKDYVPQSALAILFKNPIAEKCKDPAYNLAKRTNLKLSEEPLKNLIINRK</sequence>
<dbReference type="Proteomes" id="UP001165960">
    <property type="component" value="Unassembled WGS sequence"/>
</dbReference>
<accession>A0ACC2UCY6</accession>
<comment type="caution">
    <text evidence="1">The sequence shown here is derived from an EMBL/GenBank/DDBJ whole genome shotgun (WGS) entry which is preliminary data.</text>
</comment>
<proteinExistence type="predicted"/>